<dbReference type="Gene3D" id="3.40.50.300">
    <property type="entry name" value="P-loop containing nucleotide triphosphate hydrolases"/>
    <property type="match status" value="1"/>
</dbReference>
<accession>A0A560EUG0</accession>
<sequence length="376" mass="39983">MILSPLLFLFKVSQHPLPSLRYLKDTPMSAPSPKIPATVITGFLGAGKTTLIRGLLQNPGGRKLALIINEFGDVGVDGAVLKGCGDAACPEDRVIELANGCLCCTVADDFVPALETLLNRADPPDHIIIETSGLALPKPLVRAFTWPAVRSRVTVDGVVAVVAADAVAEGRFAPDAEALARQKAAMEAGDATVEHETPVQEVFEDQVLCADLILVSKTDLVDEAGLAAVAETVKALRPTAPPLVRVAHGDVDPNVLLGLSAAAEADLDARVSHHDNEEDHDHDDFTSFVAELPSQADPEALVRRLGEVTQRFGILRLKGFIDVPGKPMRLLVQGVGPRIQTSYDRLWAPDEARRSRLVVIGETGLDRAAIEAALAA</sequence>
<gene>
    <name evidence="8" type="ORF">FBZ88_1389</name>
</gene>
<dbReference type="NCBIfam" id="TIGR02475">
    <property type="entry name" value="CobW"/>
    <property type="match status" value="1"/>
</dbReference>
<dbReference type="GO" id="GO:0005737">
    <property type="term" value="C:cytoplasm"/>
    <property type="evidence" value="ECO:0007669"/>
    <property type="project" value="TreeGrafter"/>
</dbReference>
<dbReference type="InterPro" id="IPR027417">
    <property type="entry name" value="P-loop_NTPase"/>
</dbReference>
<dbReference type="SMART" id="SM00833">
    <property type="entry name" value="CobW_C"/>
    <property type="match status" value="1"/>
</dbReference>
<dbReference type="InterPro" id="IPR003495">
    <property type="entry name" value="CobW/HypB/UreG_nucleotide-bd"/>
</dbReference>
<evidence type="ECO:0000313" key="9">
    <source>
        <dbReference type="Proteomes" id="UP000316545"/>
    </source>
</evidence>
<reference evidence="8 9" key="1">
    <citation type="submission" date="2019-06" db="EMBL/GenBank/DDBJ databases">
        <title>Genomic Encyclopedia of Type Strains, Phase IV (KMG-V): Genome sequencing to study the core and pangenomes of soil and plant-associated prokaryotes.</title>
        <authorList>
            <person name="Whitman W."/>
        </authorList>
    </citation>
    <scope>NUCLEOTIDE SEQUENCE [LARGE SCALE GENOMIC DNA]</scope>
    <source>
        <strain evidence="8 9">BR 11865</strain>
    </source>
</reference>
<dbReference type="EMBL" id="VITO01000038">
    <property type="protein sequence ID" value="TWB13021.1"/>
    <property type="molecule type" value="Genomic_DNA"/>
</dbReference>
<evidence type="ECO:0000256" key="3">
    <source>
        <dbReference type="ARBA" id="ARBA00023186"/>
    </source>
</evidence>
<dbReference type="GO" id="GO:0000166">
    <property type="term" value="F:nucleotide binding"/>
    <property type="evidence" value="ECO:0007669"/>
    <property type="project" value="UniProtKB-KW"/>
</dbReference>
<evidence type="ECO:0000256" key="4">
    <source>
        <dbReference type="ARBA" id="ARBA00034320"/>
    </source>
</evidence>
<protein>
    <submittedName>
        <fullName evidence="8">Cobalamin biosynthesis protein CobW</fullName>
    </submittedName>
</protein>
<dbReference type="Pfam" id="PF02492">
    <property type="entry name" value="cobW"/>
    <property type="match status" value="1"/>
</dbReference>
<dbReference type="InterPro" id="IPR012824">
    <property type="entry name" value="CobW"/>
</dbReference>
<evidence type="ECO:0000313" key="8">
    <source>
        <dbReference type="EMBL" id="TWB13021.1"/>
    </source>
</evidence>
<dbReference type="PANTHER" id="PTHR13748">
    <property type="entry name" value="COBW-RELATED"/>
    <property type="match status" value="1"/>
</dbReference>
<comment type="similarity">
    <text evidence="4">Belongs to the SIMIBI class G3E GTPase family. ZNG1 subfamily.</text>
</comment>
<evidence type="ECO:0000256" key="6">
    <source>
        <dbReference type="ARBA" id="ARBA00049117"/>
    </source>
</evidence>
<dbReference type="Gene3D" id="3.30.1220.10">
    <property type="entry name" value="CobW-like, C-terminal domain"/>
    <property type="match status" value="1"/>
</dbReference>
<organism evidence="8 9">
    <name type="scientific">Nitrospirillum amazonense</name>
    <dbReference type="NCBI Taxonomy" id="28077"/>
    <lineage>
        <taxon>Bacteria</taxon>
        <taxon>Pseudomonadati</taxon>
        <taxon>Pseudomonadota</taxon>
        <taxon>Alphaproteobacteria</taxon>
        <taxon>Rhodospirillales</taxon>
        <taxon>Azospirillaceae</taxon>
        <taxon>Nitrospirillum</taxon>
    </lineage>
</organism>
<dbReference type="PANTHER" id="PTHR13748:SF62">
    <property type="entry name" value="COBW DOMAIN-CONTAINING PROTEIN"/>
    <property type="match status" value="1"/>
</dbReference>
<comment type="function">
    <text evidence="5">Zinc chaperone that directly transfers zinc cofactor to target proteins, thereby activating them. Zinc is transferred from the CXCC motif in the GTPase domain to the zinc binding site in target proteins in a process requiring GTP hydrolysis.</text>
</comment>
<dbReference type="InterPro" id="IPR011629">
    <property type="entry name" value="CobW-like_C"/>
</dbReference>
<dbReference type="SUPFAM" id="SSF90002">
    <property type="entry name" value="Hypothetical protein YjiA, C-terminal domain"/>
    <property type="match status" value="1"/>
</dbReference>
<dbReference type="Pfam" id="PF07683">
    <property type="entry name" value="CobW_C"/>
    <property type="match status" value="1"/>
</dbReference>
<comment type="catalytic activity">
    <reaction evidence="6">
        <text>GTP + H2O = GDP + phosphate + H(+)</text>
        <dbReference type="Rhea" id="RHEA:19669"/>
        <dbReference type="ChEBI" id="CHEBI:15377"/>
        <dbReference type="ChEBI" id="CHEBI:15378"/>
        <dbReference type="ChEBI" id="CHEBI:37565"/>
        <dbReference type="ChEBI" id="CHEBI:43474"/>
        <dbReference type="ChEBI" id="CHEBI:58189"/>
    </reaction>
    <physiologicalReaction direction="left-to-right" evidence="6">
        <dbReference type="Rhea" id="RHEA:19670"/>
    </physiologicalReaction>
</comment>
<evidence type="ECO:0000256" key="2">
    <source>
        <dbReference type="ARBA" id="ARBA00022801"/>
    </source>
</evidence>
<keyword evidence="2" id="KW-0378">Hydrolase</keyword>
<name>A0A560EUG0_9PROT</name>
<dbReference type="SUPFAM" id="SSF52540">
    <property type="entry name" value="P-loop containing nucleoside triphosphate hydrolases"/>
    <property type="match status" value="1"/>
</dbReference>
<dbReference type="InterPro" id="IPR036627">
    <property type="entry name" value="CobW-likC_sf"/>
</dbReference>
<evidence type="ECO:0000259" key="7">
    <source>
        <dbReference type="SMART" id="SM00833"/>
    </source>
</evidence>
<proteinExistence type="inferred from homology"/>
<keyword evidence="1" id="KW-0547">Nucleotide-binding</keyword>
<evidence type="ECO:0000256" key="1">
    <source>
        <dbReference type="ARBA" id="ARBA00022741"/>
    </source>
</evidence>
<keyword evidence="3" id="KW-0143">Chaperone</keyword>
<dbReference type="AlphaFoldDB" id="A0A560EUG0"/>
<dbReference type="GO" id="GO:0009236">
    <property type="term" value="P:cobalamin biosynthetic process"/>
    <property type="evidence" value="ECO:0007669"/>
    <property type="project" value="InterPro"/>
</dbReference>
<feature type="domain" description="CobW C-terminal" evidence="7">
    <location>
        <begin position="285"/>
        <end position="376"/>
    </location>
</feature>
<dbReference type="InterPro" id="IPR051316">
    <property type="entry name" value="Zinc-reg_GTPase_activator"/>
</dbReference>
<comment type="caution">
    <text evidence="8">The sequence shown here is derived from an EMBL/GenBank/DDBJ whole genome shotgun (WGS) entry which is preliminary data.</text>
</comment>
<evidence type="ECO:0000256" key="5">
    <source>
        <dbReference type="ARBA" id="ARBA00045658"/>
    </source>
</evidence>
<dbReference type="Proteomes" id="UP000316545">
    <property type="component" value="Unassembled WGS sequence"/>
</dbReference>
<dbReference type="CDD" id="cd03112">
    <property type="entry name" value="CobW-like"/>
    <property type="match status" value="1"/>
</dbReference>
<keyword evidence="9" id="KW-1185">Reference proteome</keyword>
<dbReference type="GO" id="GO:0016787">
    <property type="term" value="F:hydrolase activity"/>
    <property type="evidence" value="ECO:0007669"/>
    <property type="project" value="UniProtKB-KW"/>
</dbReference>